<organism evidence="3 4">
    <name type="scientific">Agrobacterium salinitolerans</name>
    <dbReference type="NCBI Taxonomy" id="1183413"/>
    <lineage>
        <taxon>Bacteria</taxon>
        <taxon>Pseudomonadati</taxon>
        <taxon>Pseudomonadota</taxon>
        <taxon>Alphaproteobacteria</taxon>
        <taxon>Hyphomicrobiales</taxon>
        <taxon>Rhizobiaceae</taxon>
        <taxon>Rhizobium/Agrobacterium group</taxon>
        <taxon>Agrobacterium</taxon>
    </lineage>
</organism>
<feature type="domain" description="SH3b" evidence="2">
    <location>
        <begin position="60"/>
        <end position="110"/>
    </location>
</feature>
<feature type="region of interest" description="Disordered" evidence="1">
    <location>
        <begin position="108"/>
        <end position="139"/>
    </location>
</feature>
<name>A0A9X3KM87_9HYPH</name>
<evidence type="ECO:0000259" key="2">
    <source>
        <dbReference type="Pfam" id="PF08239"/>
    </source>
</evidence>
<dbReference type="Pfam" id="PF08239">
    <property type="entry name" value="SH3_3"/>
    <property type="match status" value="1"/>
</dbReference>
<dbReference type="AlphaFoldDB" id="A0A9X3KM87"/>
<evidence type="ECO:0000256" key="1">
    <source>
        <dbReference type="SAM" id="MobiDB-lite"/>
    </source>
</evidence>
<feature type="compositionally biased region" description="Polar residues" evidence="1">
    <location>
        <begin position="13"/>
        <end position="30"/>
    </location>
</feature>
<evidence type="ECO:0000313" key="4">
    <source>
        <dbReference type="Proteomes" id="UP001151018"/>
    </source>
</evidence>
<reference evidence="3" key="1">
    <citation type="submission" date="2022-12" db="EMBL/GenBank/DDBJ databases">
        <title>Draft genome sequences of 22 rhizogenic Agrobacterium biovar 1 strains, the causative agent of hairy root disease.</title>
        <authorList>
            <person name="Kim N."/>
            <person name="Vargas P."/>
            <person name="Rediers H."/>
        </authorList>
    </citation>
    <scope>NUCLEOTIDE SEQUENCE</scope>
    <source>
        <strain evidence="3">ST15.13.006</strain>
    </source>
</reference>
<dbReference type="Gene3D" id="2.30.30.40">
    <property type="entry name" value="SH3 Domains"/>
    <property type="match status" value="1"/>
</dbReference>
<sequence>MANVPPMAEQRKQPQTVSTETSRLAPTRTASEADPADGQKIEKREPVQNYPTRFVAGNRVAFRSGPSTGDTIIDRFDNGRQVLLIEESGEWSHIKDQLTQREGWIASRLLANRPKPGDEKPSKKEAKETAREKPVPSVPDSTIIQRIIAESLANYPGSCACPYNTDRGGRRCGKRSAYSKPGGYAPICYPQDVTKAMIDAFRRQ</sequence>
<comment type="caution">
    <text evidence="3">The sequence shown here is derived from an EMBL/GenBank/DDBJ whole genome shotgun (WGS) entry which is preliminary data.</text>
</comment>
<dbReference type="EMBL" id="JAPZLR010000001">
    <property type="protein sequence ID" value="MCZ7936346.1"/>
    <property type="molecule type" value="Genomic_DNA"/>
</dbReference>
<dbReference type="InterPro" id="IPR003646">
    <property type="entry name" value="SH3-like_bac-type"/>
</dbReference>
<gene>
    <name evidence="3" type="ORF">O9X88_02200</name>
</gene>
<accession>A0A9X3KM87</accession>
<feature type="compositionally biased region" description="Basic and acidic residues" evidence="1">
    <location>
        <begin position="115"/>
        <end position="134"/>
    </location>
</feature>
<protein>
    <submittedName>
        <fullName evidence="3">SH3 domain-containing protein</fullName>
    </submittedName>
</protein>
<proteinExistence type="predicted"/>
<feature type="compositionally biased region" description="Basic and acidic residues" evidence="1">
    <location>
        <begin position="37"/>
        <end position="46"/>
    </location>
</feature>
<dbReference type="Proteomes" id="UP001151018">
    <property type="component" value="Unassembled WGS sequence"/>
</dbReference>
<feature type="region of interest" description="Disordered" evidence="1">
    <location>
        <begin position="1"/>
        <end position="52"/>
    </location>
</feature>
<evidence type="ECO:0000313" key="3">
    <source>
        <dbReference type="EMBL" id="MCZ7936346.1"/>
    </source>
</evidence>